<keyword evidence="2" id="KW-1133">Transmembrane helix</keyword>
<keyword evidence="1" id="KW-0040">ANK repeat</keyword>
<dbReference type="GO" id="GO:0006897">
    <property type="term" value="P:endocytosis"/>
    <property type="evidence" value="ECO:0007669"/>
    <property type="project" value="TreeGrafter"/>
</dbReference>
<evidence type="ECO:0000313" key="4">
    <source>
        <dbReference type="Proteomes" id="UP000053105"/>
    </source>
</evidence>
<dbReference type="SUPFAM" id="SSF48403">
    <property type="entry name" value="Ankyrin repeat"/>
    <property type="match status" value="1"/>
</dbReference>
<accession>A0A0M8ZWS4</accession>
<keyword evidence="2" id="KW-0472">Membrane</keyword>
<dbReference type="PANTHER" id="PTHR24202">
    <property type="entry name" value="E3 UBIQUITIN-PROTEIN LIGASE MIB2"/>
    <property type="match status" value="1"/>
</dbReference>
<proteinExistence type="predicted"/>
<keyword evidence="2" id="KW-0812">Transmembrane</keyword>
<feature type="transmembrane region" description="Helical" evidence="2">
    <location>
        <begin position="260"/>
        <end position="281"/>
    </location>
</feature>
<organism evidence="3 4">
    <name type="scientific">Melipona quadrifasciata</name>
    <dbReference type="NCBI Taxonomy" id="166423"/>
    <lineage>
        <taxon>Eukaryota</taxon>
        <taxon>Metazoa</taxon>
        <taxon>Ecdysozoa</taxon>
        <taxon>Arthropoda</taxon>
        <taxon>Hexapoda</taxon>
        <taxon>Insecta</taxon>
        <taxon>Pterygota</taxon>
        <taxon>Neoptera</taxon>
        <taxon>Endopterygota</taxon>
        <taxon>Hymenoptera</taxon>
        <taxon>Apocrita</taxon>
        <taxon>Aculeata</taxon>
        <taxon>Apoidea</taxon>
        <taxon>Anthophila</taxon>
        <taxon>Apidae</taxon>
        <taxon>Melipona</taxon>
    </lineage>
</organism>
<dbReference type="GO" id="GO:0007219">
    <property type="term" value="P:Notch signaling pathway"/>
    <property type="evidence" value="ECO:0007669"/>
    <property type="project" value="TreeGrafter"/>
</dbReference>
<dbReference type="Proteomes" id="UP000053105">
    <property type="component" value="Unassembled WGS sequence"/>
</dbReference>
<dbReference type="Gene3D" id="1.25.40.20">
    <property type="entry name" value="Ankyrin repeat-containing domain"/>
    <property type="match status" value="1"/>
</dbReference>
<sequence>MEKYMHKLNKSCVQITLQCKQHAVERTDSSFAITKLQKQYGFSFKGIFYGNKLTRMRRELAEGNLRQNSGRWFANINELRKCILEKWEELSQKDSEGDTPLHDAISKKRDDMLALLLDHAADITLTNNNGFNALHHAALRGNPRPCMQLGRRRRESRLGVRLISGADGSDSLPQTLVVNMQERMKHLKYIKVAFGLVNCEYLWICRKLKIENVQKSSKCLYLNICCQANRIWGKPVSLCYWNSFCLIKSIDLNDDYKTQWIIHWTALCVIYCLYLSIIDCVRVLSTKVMQFGNISSVQVKTLVESR</sequence>
<dbReference type="AlphaFoldDB" id="A0A0M8ZWS4"/>
<keyword evidence="4" id="KW-1185">Reference proteome</keyword>
<dbReference type="PROSITE" id="PS50088">
    <property type="entry name" value="ANK_REPEAT"/>
    <property type="match status" value="1"/>
</dbReference>
<reference evidence="3 4" key="1">
    <citation type="submission" date="2015-07" db="EMBL/GenBank/DDBJ databases">
        <title>The genome of Melipona quadrifasciata.</title>
        <authorList>
            <person name="Pan H."/>
            <person name="Kapheim K."/>
        </authorList>
    </citation>
    <scope>NUCLEOTIDE SEQUENCE [LARGE SCALE GENOMIC DNA]</scope>
    <source>
        <strain evidence="3">0111107301</strain>
        <tissue evidence="3">Whole body</tissue>
    </source>
</reference>
<dbReference type="SMART" id="SM00248">
    <property type="entry name" value="ANK"/>
    <property type="match status" value="2"/>
</dbReference>
<dbReference type="InterPro" id="IPR002110">
    <property type="entry name" value="Ankyrin_rpt"/>
</dbReference>
<evidence type="ECO:0000256" key="1">
    <source>
        <dbReference type="PROSITE-ProRule" id="PRU00023"/>
    </source>
</evidence>
<evidence type="ECO:0000313" key="3">
    <source>
        <dbReference type="EMBL" id="KOX72700.1"/>
    </source>
</evidence>
<name>A0A0M8ZWS4_9HYME</name>
<dbReference type="STRING" id="166423.A0A0M8ZWS4"/>
<dbReference type="Pfam" id="PF13637">
    <property type="entry name" value="Ank_4"/>
    <property type="match status" value="1"/>
</dbReference>
<dbReference type="EMBL" id="KQ435813">
    <property type="protein sequence ID" value="KOX72700.1"/>
    <property type="molecule type" value="Genomic_DNA"/>
</dbReference>
<dbReference type="PROSITE" id="PS50297">
    <property type="entry name" value="ANK_REP_REGION"/>
    <property type="match status" value="1"/>
</dbReference>
<dbReference type="OrthoDB" id="194358at2759"/>
<dbReference type="PANTHER" id="PTHR24202:SF53">
    <property type="entry name" value="E3 UBIQUITIN-PROTEIN LIGASE MIB1"/>
    <property type="match status" value="1"/>
</dbReference>
<protein>
    <submittedName>
        <fullName evidence="3">E3 ubiquitin-protein ligase mib1</fullName>
    </submittedName>
</protein>
<feature type="repeat" description="ANK" evidence="1">
    <location>
        <begin position="96"/>
        <end position="128"/>
    </location>
</feature>
<dbReference type="GO" id="GO:0016567">
    <property type="term" value="P:protein ubiquitination"/>
    <property type="evidence" value="ECO:0007669"/>
    <property type="project" value="TreeGrafter"/>
</dbReference>
<dbReference type="GO" id="GO:0005737">
    <property type="term" value="C:cytoplasm"/>
    <property type="evidence" value="ECO:0007669"/>
    <property type="project" value="TreeGrafter"/>
</dbReference>
<dbReference type="InterPro" id="IPR036770">
    <property type="entry name" value="Ankyrin_rpt-contain_sf"/>
</dbReference>
<evidence type="ECO:0000256" key="2">
    <source>
        <dbReference type="SAM" id="Phobius"/>
    </source>
</evidence>
<gene>
    <name evidence="3" type="ORF">WN51_01265</name>
</gene>